<keyword evidence="6" id="KW-0413">Isomerase</keyword>
<dbReference type="AlphaFoldDB" id="A0A0C2CX08"/>
<evidence type="ECO:0000259" key="8">
    <source>
        <dbReference type="Pfam" id="PF02879"/>
    </source>
</evidence>
<feature type="domain" description="Alpha-D-phosphohexomutase alpha/beta/alpha" evidence="8">
    <location>
        <begin position="272"/>
        <end position="355"/>
    </location>
</feature>
<dbReference type="Gene3D" id="3.40.120.10">
    <property type="entry name" value="Alpha-D-Glucose-1,6-Bisphosphate, subunit A, domain 3"/>
    <property type="match status" value="3"/>
</dbReference>
<dbReference type="InterPro" id="IPR005844">
    <property type="entry name" value="A-D-PHexomutase_a/b/a-I"/>
</dbReference>
<dbReference type="InterPro" id="IPR016055">
    <property type="entry name" value="A-D-PHexomutase_a/b/a-I/II/III"/>
</dbReference>
<dbReference type="Pfam" id="PF02878">
    <property type="entry name" value="PGM_PMM_I"/>
    <property type="match status" value="1"/>
</dbReference>
<dbReference type="GO" id="GO:0005975">
    <property type="term" value="P:carbohydrate metabolic process"/>
    <property type="evidence" value="ECO:0007669"/>
    <property type="project" value="InterPro"/>
</dbReference>
<protein>
    <submittedName>
        <fullName evidence="10">Phosphomannomutase</fullName>
    </submittedName>
</protein>
<dbReference type="PANTHER" id="PTHR45745">
    <property type="entry name" value="PHOSPHOMANNOMUTASE 45A"/>
    <property type="match status" value="1"/>
</dbReference>
<comment type="cofactor">
    <cofactor evidence="1">
        <name>Mg(2+)</name>
        <dbReference type="ChEBI" id="CHEBI:18420"/>
    </cofactor>
</comment>
<dbReference type="PANTHER" id="PTHR45745:SF1">
    <property type="entry name" value="PHOSPHOGLUCOMUTASE 2B-RELATED"/>
    <property type="match status" value="1"/>
</dbReference>
<dbReference type="GO" id="GO:0008973">
    <property type="term" value="F:phosphopentomutase activity"/>
    <property type="evidence" value="ECO:0007669"/>
    <property type="project" value="TreeGrafter"/>
</dbReference>
<proteinExistence type="inferred from homology"/>
<dbReference type="Pfam" id="PF02879">
    <property type="entry name" value="PGM_PMM_II"/>
    <property type="match status" value="1"/>
</dbReference>
<dbReference type="Proteomes" id="UP000031599">
    <property type="component" value="Unassembled WGS sequence"/>
</dbReference>
<feature type="domain" description="Alpha-D-phosphohexomutase alpha/beta/alpha" evidence="9">
    <location>
        <begin position="367"/>
        <end position="487"/>
    </location>
</feature>
<name>A0A0C2CX08_9BACT</name>
<keyword evidence="4" id="KW-0479">Metal-binding</keyword>
<dbReference type="SUPFAM" id="SSF53738">
    <property type="entry name" value="Phosphoglucomutase, first 3 domains"/>
    <property type="match status" value="3"/>
</dbReference>
<dbReference type="GO" id="GO:0000287">
    <property type="term" value="F:magnesium ion binding"/>
    <property type="evidence" value="ECO:0007669"/>
    <property type="project" value="InterPro"/>
</dbReference>
<evidence type="ECO:0000313" key="11">
    <source>
        <dbReference type="Proteomes" id="UP000031599"/>
    </source>
</evidence>
<dbReference type="CDD" id="cd05799">
    <property type="entry name" value="PGM2"/>
    <property type="match status" value="1"/>
</dbReference>
<evidence type="ECO:0000256" key="1">
    <source>
        <dbReference type="ARBA" id="ARBA00001946"/>
    </source>
</evidence>
<keyword evidence="3" id="KW-0597">Phosphoprotein</keyword>
<dbReference type="Pfam" id="PF02880">
    <property type="entry name" value="PGM_PMM_III"/>
    <property type="match status" value="1"/>
</dbReference>
<dbReference type="GO" id="GO:0006166">
    <property type="term" value="P:purine ribonucleoside salvage"/>
    <property type="evidence" value="ECO:0007669"/>
    <property type="project" value="TreeGrafter"/>
</dbReference>
<evidence type="ECO:0000256" key="4">
    <source>
        <dbReference type="ARBA" id="ARBA00022723"/>
    </source>
</evidence>
<keyword evidence="5" id="KW-0460">Magnesium</keyword>
<evidence type="ECO:0000256" key="5">
    <source>
        <dbReference type="ARBA" id="ARBA00022842"/>
    </source>
</evidence>
<gene>
    <name evidence="10" type="ORF">DB30_01514</name>
</gene>
<dbReference type="InterPro" id="IPR016066">
    <property type="entry name" value="A-D-PHexomutase_CS"/>
</dbReference>
<evidence type="ECO:0000256" key="3">
    <source>
        <dbReference type="ARBA" id="ARBA00022553"/>
    </source>
</evidence>
<organism evidence="10 11">
    <name type="scientific">Enhygromyxa salina</name>
    <dbReference type="NCBI Taxonomy" id="215803"/>
    <lineage>
        <taxon>Bacteria</taxon>
        <taxon>Pseudomonadati</taxon>
        <taxon>Myxococcota</taxon>
        <taxon>Polyangia</taxon>
        <taxon>Nannocystales</taxon>
        <taxon>Nannocystaceae</taxon>
        <taxon>Enhygromyxa</taxon>
    </lineage>
</organism>
<accession>A0A0C2CX08</accession>
<evidence type="ECO:0000313" key="10">
    <source>
        <dbReference type="EMBL" id="KIG12392.1"/>
    </source>
</evidence>
<dbReference type="InterPro" id="IPR005845">
    <property type="entry name" value="A-D-PHexomutase_a/b/a-II"/>
</dbReference>
<comment type="similarity">
    <text evidence="2">Belongs to the phosphohexose mutase family.</text>
</comment>
<evidence type="ECO:0000259" key="9">
    <source>
        <dbReference type="Pfam" id="PF02880"/>
    </source>
</evidence>
<dbReference type="InterPro" id="IPR005846">
    <property type="entry name" value="A-D-PHexomutase_a/b/a-III"/>
</dbReference>
<sequence length="637" mass="67291">MTTTVSAESVFEAIDRLALPESMRAPIRAWLSDPAYADTRAELERTVALALGVAGADPAADKARAQALAELEDAFVGPLPIGTGGRRGPCGAGPNRVNAAVMRETARGLAVAMRESDETPKVAVVYDTRSSSRGFALVVAAALTAEQIAVTLVDGPRPTPQLSFLVRRLGCGAGIVISASHNPPTDNGIKIYGPDGAQVIGDLDRRLMEGIVEAGNNPGSLPQIDISAVTAGVVPAAVERIDPDAEPERADSPYHEYVLAQGVTPGPIDGDDALRVAFTPLHGVGHSSVIPVLRARGLQPILVEAQLPDDGVFETVKSANPESVAAFAVGLEVARAQRADLLLATDPDADRLGAMVRQADGNYGFIDGNRLGVLMLDHVLRELSALGAEELRGGWVLTTLVSSPLIAKLARACEVEVVDDLLVGFKNHAGVQADSEQRGEPRTLVFACEESHGYLRGNEIRDKDGAIAALLLCECAAACKREGSDLFGRLEQLWVTHGYHREQTGNLYATGSSGRRAISAVMDRLRSDPPTHFGGLEVRASSDRLAPRSTGWPTRDLPGDVMVYELEGDGRGCRLVFRPSGTEPKIKAYALAHGRAGIEEPGAAADERAQVDALVAQVLADAEQFATKVMAPLIEPT</sequence>
<evidence type="ECO:0000256" key="2">
    <source>
        <dbReference type="ARBA" id="ARBA00010231"/>
    </source>
</evidence>
<dbReference type="InterPro" id="IPR036900">
    <property type="entry name" value="A-D-PHexomutase_C_sf"/>
</dbReference>
<dbReference type="EMBL" id="JMCC02000133">
    <property type="protein sequence ID" value="KIG12392.1"/>
    <property type="molecule type" value="Genomic_DNA"/>
</dbReference>
<feature type="domain" description="Alpha-D-phosphohexomutase alpha/beta/alpha" evidence="7">
    <location>
        <begin position="82"/>
        <end position="211"/>
    </location>
</feature>
<dbReference type="SUPFAM" id="SSF55957">
    <property type="entry name" value="Phosphoglucomutase, C-terminal domain"/>
    <property type="match status" value="1"/>
</dbReference>
<dbReference type="RefSeq" id="WP_052557812.1">
    <property type="nucleotide sequence ID" value="NZ_JMCC02000133.1"/>
</dbReference>
<evidence type="ECO:0000259" key="7">
    <source>
        <dbReference type="Pfam" id="PF02878"/>
    </source>
</evidence>
<reference evidence="10 11" key="1">
    <citation type="submission" date="2014-12" db="EMBL/GenBank/DDBJ databases">
        <title>Genome assembly of Enhygromyxa salina DSM 15201.</title>
        <authorList>
            <person name="Sharma G."/>
            <person name="Subramanian S."/>
        </authorList>
    </citation>
    <scope>NUCLEOTIDE SEQUENCE [LARGE SCALE GENOMIC DNA]</scope>
    <source>
        <strain evidence="10 11">DSM 15201</strain>
    </source>
</reference>
<evidence type="ECO:0000256" key="6">
    <source>
        <dbReference type="ARBA" id="ARBA00023235"/>
    </source>
</evidence>
<dbReference type="PROSITE" id="PS00710">
    <property type="entry name" value="PGM_PMM"/>
    <property type="match status" value="1"/>
</dbReference>
<comment type="caution">
    <text evidence="10">The sequence shown here is derived from an EMBL/GenBank/DDBJ whole genome shotgun (WGS) entry which is preliminary data.</text>
</comment>